<comment type="subcellular location">
    <subcellularLocation>
        <location evidence="1">Membrane</location>
        <topology evidence="1">Multi-pass membrane protein</topology>
    </subcellularLocation>
</comment>
<feature type="transmembrane region" description="Helical" evidence="5">
    <location>
        <begin position="358"/>
        <end position="382"/>
    </location>
</feature>
<feature type="transmembrane region" description="Helical" evidence="5">
    <location>
        <begin position="167"/>
        <end position="189"/>
    </location>
</feature>
<feature type="transmembrane region" description="Helical" evidence="5">
    <location>
        <begin position="196"/>
        <end position="221"/>
    </location>
</feature>
<keyword evidence="8" id="KW-1185">Reference proteome</keyword>
<dbReference type="Proteomes" id="UP001061958">
    <property type="component" value="Unassembled WGS sequence"/>
</dbReference>
<evidence type="ECO:0000313" key="8">
    <source>
        <dbReference type="Proteomes" id="UP001061958"/>
    </source>
</evidence>
<dbReference type="PANTHER" id="PTHR22950">
    <property type="entry name" value="AMINO ACID TRANSPORTER"/>
    <property type="match status" value="1"/>
</dbReference>
<keyword evidence="3 5" id="KW-1133">Transmembrane helix</keyword>
<evidence type="ECO:0000256" key="5">
    <source>
        <dbReference type="SAM" id="Phobius"/>
    </source>
</evidence>
<feature type="transmembrane region" description="Helical" evidence="5">
    <location>
        <begin position="317"/>
        <end position="337"/>
    </location>
</feature>
<keyword evidence="4 5" id="KW-0472">Membrane</keyword>
<feature type="transmembrane region" description="Helical" evidence="5">
    <location>
        <begin position="62"/>
        <end position="82"/>
    </location>
</feature>
<dbReference type="InterPro" id="IPR013057">
    <property type="entry name" value="AA_transpt_TM"/>
</dbReference>
<evidence type="ECO:0000256" key="1">
    <source>
        <dbReference type="ARBA" id="ARBA00004141"/>
    </source>
</evidence>
<reference evidence="7" key="1">
    <citation type="journal article" date="2022" name="Proc. Natl. Acad. Sci. U.S.A.">
        <title>Life cycle and functional genomics of the unicellular red alga Galdieria for elucidating algal and plant evolution and industrial use.</title>
        <authorList>
            <person name="Hirooka S."/>
            <person name="Itabashi T."/>
            <person name="Ichinose T.M."/>
            <person name="Onuma R."/>
            <person name="Fujiwara T."/>
            <person name="Yamashita S."/>
            <person name="Jong L.W."/>
            <person name="Tomita R."/>
            <person name="Iwane A.H."/>
            <person name="Miyagishima S.Y."/>
        </authorList>
    </citation>
    <scope>NUCLEOTIDE SEQUENCE</scope>
    <source>
        <strain evidence="7">NBRC 102759</strain>
    </source>
</reference>
<protein>
    <recommendedName>
        <fullName evidence="6">Amino acid transporter transmembrane domain-containing protein</fullName>
    </recommendedName>
</protein>
<feature type="transmembrane region" description="Helical" evidence="5">
    <location>
        <begin position="139"/>
        <end position="161"/>
    </location>
</feature>
<comment type="caution">
    <text evidence="7">The sequence shown here is derived from an EMBL/GenBank/DDBJ whole genome shotgun (WGS) entry which is preliminary data.</text>
</comment>
<evidence type="ECO:0000259" key="6">
    <source>
        <dbReference type="Pfam" id="PF01490"/>
    </source>
</evidence>
<evidence type="ECO:0000256" key="3">
    <source>
        <dbReference type="ARBA" id="ARBA00022989"/>
    </source>
</evidence>
<dbReference type="EMBL" id="BQMJ01000009">
    <property type="protein sequence ID" value="GJQ09584.1"/>
    <property type="molecule type" value="Genomic_DNA"/>
</dbReference>
<dbReference type="PANTHER" id="PTHR22950:SF461">
    <property type="entry name" value="AMINO ACID TRANSPORTER TRANSMEMBRANE DOMAIN-CONTAINING PROTEIN"/>
    <property type="match status" value="1"/>
</dbReference>
<feature type="transmembrane region" description="Helical" evidence="5">
    <location>
        <begin position="388"/>
        <end position="408"/>
    </location>
</feature>
<feature type="domain" description="Amino acid transporter transmembrane" evidence="6">
    <location>
        <begin position="62"/>
        <end position="442"/>
    </location>
</feature>
<feature type="transmembrane region" description="Helical" evidence="5">
    <location>
        <begin position="241"/>
        <end position="262"/>
    </location>
</feature>
<feature type="transmembrane region" description="Helical" evidence="5">
    <location>
        <begin position="274"/>
        <end position="297"/>
    </location>
</feature>
<feature type="transmembrane region" description="Helical" evidence="5">
    <location>
        <begin position="88"/>
        <end position="113"/>
    </location>
</feature>
<gene>
    <name evidence="7" type="ORF">GpartN1_g1375.t1</name>
</gene>
<evidence type="ECO:0000256" key="2">
    <source>
        <dbReference type="ARBA" id="ARBA00022692"/>
    </source>
</evidence>
<dbReference type="GO" id="GO:0015179">
    <property type="term" value="F:L-amino acid transmembrane transporter activity"/>
    <property type="evidence" value="ECO:0007669"/>
    <property type="project" value="TreeGrafter"/>
</dbReference>
<organism evidence="7 8">
    <name type="scientific">Galdieria partita</name>
    <dbReference type="NCBI Taxonomy" id="83374"/>
    <lineage>
        <taxon>Eukaryota</taxon>
        <taxon>Rhodophyta</taxon>
        <taxon>Bangiophyceae</taxon>
        <taxon>Galdieriales</taxon>
        <taxon>Galdieriaceae</taxon>
        <taxon>Galdieria</taxon>
    </lineage>
</organism>
<accession>A0A9C7PSD1</accession>
<feature type="transmembrane region" description="Helical" evidence="5">
    <location>
        <begin position="420"/>
        <end position="446"/>
    </location>
</feature>
<dbReference type="OrthoDB" id="655540at2759"/>
<evidence type="ECO:0000313" key="7">
    <source>
        <dbReference type="EMBL" id="GJQ09584.1"/>
    </source>
</evidence>
<dbReference type="Gene3D" id="1.20.1740.10">
    <property type="entry name" value="Amino acid/polyamine transporter I"/>
    <property type="match status" value="1"/>
</dbReference>
<reference evidence="7" key="2">
    <citation type="submission" date="2022-01" db="EMBL/GenBank/DDBJ databases">
        <authorList>
            <person name="Hirooka S."/>
            <person name="Miyagishima S.Y."/>
        </authorList>
    </citation>
    <scope>NUCLEOTIDE SEQUENCE</scope>
    <source>
        <strain evidence="7">NBRC 102759</strain>
    </source>
</reference>
<dbReference type="GO" id="GO:0016020">
    <property type="term" value="C:membrane"/>
    <property type="evidence" value="ECO:0007669"/>
    <property type="project" value="UniProtKB-SubCell"/>
</dbReference>
<keyword evidence="2 5" id="KW-0812">Transmembrane</keyword>
<proteinExistence type="predicted"/>
<dbReference type="AlphaFoldDB" id="A0A9C7PSD1"/>
<dbReference type="Pfam" id="PF01490">
    <property type="entry name" value="Aa_trans"/>
    <property type="match status" value="1"/>
</dbReference>
<sequence length="462" mass="51202">MDSLEQIREEAEERKEEMEGIDGFSDEVAVKSREIGATKDTFVEQGAVRAVIDGTLRRPHMGWWRCVFLILGDILGTGILAIPSGLASMGWVLGLLFLFVMCAVFIYCGVLLAKMRLIFPYIRTYGDLGYEIFGFWGRWAVYVVQYSNMYLALPVYLLVASTALREAVSPNSCLIIWMFVNSGILLCLLQTRTLKFMAWYSVVGTACIVVTLVISIVQICIDASTSTTHGQVVSSTGFENGLVGSGDIIFAYSGIYIFIEFMDEMKKPSDFPKAIYTADLILLFCYSFIGILGYAVYGVPVVNPITSALSAGKVKRVANGFLWIHVLISYIVTGLVFNRAVAVRFVKKSVDDFSPKGIIVWFLVTLASTGLTLLLNIFFPYLSDIESLLGTLFSPITGFIYPPLFYWKCAGSKMSLKHKFVAAFVIIVFGVAYTVLGTYGTIYSIVQNVGATPLLYKCLYKK</sequence>
<evidence type="ECO:0000256" key="4">
    <source>
        <dbReference type="ARBA" id="ARBA00023136"/>
    </source>
</evidence>
<name>A0A9C7PSD1_9RHOD</name>